<evidence type="ECO:0000313" key="3">
    <source>
        <dbReference type="Proteomes" id="UP000828390"/>
    </source>
</evidence>
<name>A0A9D4HJC7_DREPO</name>
<reference evidence="2" key="2">
    <citation type="submission" date="2020-11" db="EMBL/GenBank/DDBJ databases">
        <authorList>
            <person name="McCartney M.A."/>
            <person name="Auch B."/>
            <person name="Kono T."/>
            <person name="Mallez S."/>
            <person name="Becker A."/>
            <person name="Gohl D.M."/>
            <person name="Silverstein K.A.T."/>
            <person name="Koren S."/>
            <person name="Bechman K.B."/>
            <person name="Herman A."/>
            <person name="Abrahante J.E."/>
            <person name="Garbe J."/>
        </authorList>
    </citation>
    <scope>NUCLEOTIDE SEQUENCE</scope>
    <source>
        <strain evidence="2">Duluth1</strain>
        <tissue evidence="2">Whole animal</tissue>
    </source>
</reference>
<proteinExistence type="predicted"/>
<organism evidence="2 3">
    <name type="scientific">Dreissena polymorpha</name>
    <name type="common">Zebra mussel</name>
    <name type="synonym">Mytilus polymorpha</name>
    <dbReference type="NCBI Taxonomy" id="45954"/>
    <lineage>
        <taxon>Eukaryota</taxon>
        <taxon>Metazoa</taxon>
        <taxon>Spiralia</taxon>
        <taxon>Lophotrochozoa</taxon>
        <taxon>Mollusca</taxon>
        <taxon>Bivalvia</taxon>
        <taxon>Autobranchia</taxon>
        <taxon>Heteroconchia</taxon>
        <taxon>Euheterodonta</taxon>
        <taxon>Imparidentia</taxon>
        <taxon>Neoheterodontei</taxon>
        <taxon>Myida</taxon>
        <taxon>Dreissenoidea</taxon>
        <taxon>Dreissenidae</taxon>
        <taxon>Dreissena</taxon>
    </lineage>
</organism>
<comment type="caution">
    <text evidence="2">The sequence shown here is derived from an EMBL/GenBank/DDBJ whole genome shotgun (WGS) entry which is preliminary data.</text>
</comment>
<protein>
    <submittedName>
        <fullName evidence="2">Uncharacterized protein</fullName>
    </submittedName>
</protein>
<reference evidence="2" key="1">
    <citation type="journal article" date="2019" name="bioRxiv">
        <title>The Genome of the Zebra Mussel, Dreissena polymorpha: A Resource for Invasive Species Research.</title>
        <authorList>
            <person name="McCartney M.A."/>
            <person name="Auch B."/>
            <person name="Kono T."/>
            <person name="Mallez S."/>
            <person name="Zhang Y."/>
            <person name="Obille A."/>
            <person name="Becker A."/>
            <person name="Abrahante J.E."/>
            <person name="Garbe J."/>
            <person name="Badalamenti J.P."/>
            <person name="Herman A."/>
            <person name="Mangelson H."/>
            <person name="Liachko I."/>
            <person name="Sullivan S."/>
            <person name="Sone E.D."/>
            <person name="Koren S."/>
            <person name="Silverstein K.A.T."/>
            <person name="Beckman K.B."/>
            <person name="Gohl D.M."/>
        </authorList>
    </citation>
    <scope>NUCLEOTIDE SEQUENCE</scope>
    <source>
        <strain evidence="2">Duluth1</strain>
        <tissue evidence="2">Whole animal</tissue>
    </source>
</reference>
<keyword evidence="3" id="KW-1185">Reference proteome</keyword>
<sequence length="63" mass="7195">MFNTIGMNRESPGRTGNDRGSTWNNRDGTVAPTRPIRLRQRPCCRRWSPDECPQSPSIATVHR</sequence>
<feature type="region of interest" description="Disordered" evidence="1">
    <location>
        <begin position="1"/>
        <end position="37"/>
    </location>
</feature>
<evidence type="ECO:0000256" key="1">
    <source>
        <dbReference type="SAM" id="MobiDB-lite"/>
    </source>
</evidence>
<feature type="compositionally biased region" description="Polar residues" evidence="1">
    <location>
        <begin position="18"/>
        <end position="27"/>
    </location>
</feature>
<evidence type="ECO:0000313" key="2">
    <source>
        <dbReference type="EMBL" id="KAH3720767.1"/>
    </source>
</evidence>
<dbReference type="AlphaFoldDB" id="A0A9D4HJC7"/>
<dbReference type="Proteomes" id="UP000828390">
    <property type="component" value="Unassembled WGS sequence"/>
</dbReference>
<accession>A0A9D4HJC7</accession>
<dbReference type="EMBL" id="JAIWYP010000013">
    <property type="protein sequence ID" value="KAH3720767.1"/>
    <property type="molecule type" value="Genomic_DNA"/>
</dbReference>
<gene>
    <name evidence="2" type="ORF">DPMN_063671</name>
</gene>